<feature type="domain" description="HNH nuclease" evidence="1">
    <location>
        <begin position="200"/>
        <end position="251"/>
    </location>
</feature>
<keyword evidence="2" id="KW-0540">Nuclease</keyword>
<name>A0ABW0G935_9PROT</name>
<gene>
    <name evidence="2" type="ORF">ACFPMG_21380</name>
</gene>
<organism evidence="2 3">
    <name type="scientific">Azospirillum himalayense</name>
    <dbReference type="NCBI Taxonomy" id="654847"/>
    <lineage>
        <taxon>Bacteria</taxon>
        <taxon>Pseudomonadati</taxon>
        <taxon>Pseudomonadota</taxon>
        <taxon>Alphaproteobacteria</taxon>
        <taxon>Rhodospirillales</taxon>
        <taxon>Azospirillaceae</taxon>
        <taxon>Azospirillum</taxon>
    </lineage>
</organism>
<keyword evidence="2" id="KW-0378">Hydrolase</keyword>
<evidence type="ECO:0000259" key="1">
    <source>
        <dbReference type="Pfam" id="PF13391"/>
    </source>
</evidence>
<dbReference type="GO" id="GO:0004519">
    <property type="term" value="F:endonuclease activity"/>
    <property type="evidence" value="ECO:0007669"/>
    <property type="project" value="UniProtKB-KW"/>
</dbReference>
<protein>
    <submittedName>
        <fullName evidence="2">HNH endonuclease</fullName>
    </submittedName>
</protein>
<keyword evidence="2" id="KW-0255">Endonuclease</keyword>
<evidence type="ECO:0000313" key="3">
    <source>
        <dbReference type="Proteomes" id="UP001596166"/>
    </source>
</evidence>
<comment type="caution">
    <text evidence="2">The sequence shown here is derived from an EMBL/GenBank/DDBJ whole genome shotgun (WGS) entry which is preliminary data.</text>
</comment>
<dbReference type="EMBL" id="JBHSLC010000046">
    <property type="protein sequence ID" value="MFC5357567.1"/>
    <property type="molecule type" value="Genomic_DNA"/>
</dbReference>
<dbReference type="Pfam" id="PF13391">
    <property type="entry name" value="HNH_2"/>
    <property type="match status" value="1"/>
</dbReference>
<dbReference type="InterPro" id="IPR003615">
    <property type="entry name" value="HNH_nuc"/>
</dbReference>
<accession>A0ABW0G935</accession>
<reference evidence="3" key="1">
    <citation type="journal article" date="2019" name="Int. J. Syst. Evol. Microbiol.">
        <title>The Global Catalogue of Microorganisms (GCM) 10K type strain sequencing project: providing services to taxonomists for standard genome sequencing and annotation.</title>
        <authorList>
            <consortium name="The Broad Institute Genomics Platform"/>
            <consortium name="The Broad Institute Genome Sequencing Center for Infectious Disease"/>
            <person name="Wu L."/>
            <person name="Ma J."/>
        </authorList>
    </citation>
    <scope>NUCLEOTIDE SEQUENCE [LARGE SCALE GENOMIC DNA]</scope>
    <source>
        <strain evidence="3">CCUG 58760</strain>
    </source>
</reference>
<keyword evidence="3" id="KW-1185">Reference proteome</keyword>
<sequence>MHDPDASLRLAAFERLRMLKTIHGSALPWSAIAEGFVCGTEQVRFASAAQGIFKPAQMRGVLSVKTVVPKPGGRVWYHDQLESDAKLATATDTLAYAFKGTNPDDPQNRLLRGAMDGRLPIIYFYGVAPGAYEPIFPTYVVDWNPSDLSVKLAPKPVADQATLWMPPGVEEQRYALRQVKQRLHQSSFRERVVAAYEGRCALSGLPELRLVDAAHIIPDSDEELGQPDIRNGICMSKLHHAAYDADLIGIDPDHRIHISERLLELHDGPMLELGIKGLKGQVIRLPREDQLKPDLERLALRFERFKKAA</sequence>
<evidence type="ECO:0000313" key="2">
    <source>
        <dbReference type="EMBL" id="MFC5357567.1"/>
    </source>
</evidence>
<proteinExistence type="predicted"/>
<dbReference type="Proteomes" id="UP001596166">
    <property type="component" value="Unassembled WGS sequence"/>
</dbReference>